<evidence type="ECO:0000313" key="8">
    <source>
        <dbReference type="Proteomes" id="UP000510647"/>
    </source>
</evidence>
<gene>
    <name evidence="7" type="ORF">HG537_0B03170</name>
</gene>
<evidence type="ECO:0000256" key="1">
    <source>
        <dbReference type="ARBA" id="ARBA00004395"/>
    </source>
</evidence>
<dbReference type="GO" id="GO:0000139">
    <property type="term" value="C:Golgi membrane"/>
    <property type="evidence" value="ECO:0007669"/>
    <property type="project" value="UniProtKB-SubCell"/>
</dbReference>
<keyword evidence="3" id="KW-0333">Golgi apparatus</keyword>
<dbReference type="InterPro" id="IPR048485">
    <property type="entry name" value="COG5_helical"/>
</dbReference>
<evidence type="ECO:0000256" key="2">
    <source>
        <dbReference type="ARBA" id="ARBA00020974"/>
    </source>
</evidence>
<protein>
    <recommendedName>
        <fullName evidence="2">Conserved oligomeric Golgi complex subunit 5</fullName>
    </recommendedName>
</protein>
<evidence type="ECO:0000256" key="3">
    <source>
        <dbReference type="ARBA" id="ARBA00023034"/>
    </source>
</evidence>
<feature type="domain" description="Conserved oligomeric Golgi complex subunit 5 N-terminal" evidence="5">
    <location>
        <begin position="9"/>
        <end position="142"/>
    </location>
</feature>
<accession>A0A7H9HNT9</accession>
<dbReference type="InterPro" id="IPR019465">
    <property type="entry name" value="Cog5"/>
</dbReference>
<dbReference type="EMBL" id="CP059268">
    <property type="protein sequence ID" value="QLQ78970.1"/>
    <property type="molecule type" value="Genomic_DNA"/>
</dbReference>
<evidence type="ECO:0000259" key="6">
    <source>
        <dbReference type="Pfam" id="PF20649"/>
    </source>
</evidence>
<keyword evidence="4" id="KW-0472">Membrane</keyword>
<dbReference type="Pfam" id="PF20649">
    <property type="entry name" value="COG5_C"/>
    <property type="match status" value="1"/>
</dbReference>
<dbReference type="PANTHER" id="PTHR13228:SF3">
    <property type="entry name" value="CONSERVED OLIGOMERIC GOLGI COMPLEX SUBUNIT 5"/>
    <property type="match status" value="1"/>
</dbReference>
<dbReference type="Pfam" id="PF10392">
    <property type="entry name" value="COG5_N"/>
    <property type="match status" value="1"/>
</dbReference>
<evidence type="ECO:0000259" key="5">
    <source>
        <dbReference type="Pfam" id="PF10392"/>
    </source>
</evidence>
<dbReference type="InterPro" id="IPR049176">
    <property type="entry name" value="COG5_N"/>
</dbReference>
<reference evidence="7 8" key="1">
    <citation type="submission" date="2020-06" db="EMBL/GenBank/DDBJ databases">
        <title>The yeast mating-type switching endonuclease HO is a domesticated member of an unorthodox homing genetic element family.</title>
        <authorList>
            <person name="Coughlan A.Y."/>
            <person name="Lombardi L."/>
            <person name="Braun-Galleani S."/>
            <person name="Martos A.R."/>
            <person name="Galeote V."/>
            <person name="Bigey F."/>
            <person name="Dequin S."/>
            <person name="Byrne K.P."/>
            <person name="Wolfe K.H."/>
        </authorList>
    </citation>
    <scope>NUCLEOTIDE SEQUENCE [LARGE SCALE GENOMIC DNA]</scope>
    <source>
        <strain evidence="7 8">CBS2947</strain>
    </source>
</reference>
<organism evidence="7 8">
    <name type="scientific">Torulaspora globosa</name>
    <dbReference type="NCBI Taxonomy" id="48254"/>
    <lineage>
        <taxon>Eukaryota</taxon>
        <taxon>Fungi</taxon>
        <taxon>Dikarya</taxon>
        <taxon>Ascomycota</taxon>
        <taxon>Saccharomycotina</taxon>
        <taxon>Saccharomycetes</taxon>
        <taxon>Saccharomycetales</taxon>
        <taxon>Saccharomycetaceae</taxon>
        <taxon>Torulaspora</taxon>
    </lineage>
</organism>
<evidence type="ECO:0000313" key="7">
    <source>
        <dbReference type="EMBL" id="QLQ78970.1"/>
    </source>
</evidence>
<comment type="subcellular location">
    <subcellularLocation>
        <location evidence="1">Golgi apparatus membrane</location>
        <topology evidence="1">Peripheral membrane protein</topology>
    </subcellularLocation>
</comment>
<dbReference type="GO" id="GO:0017119">
    <property type="term" value="C:Golgi transport complex"/>
    <property type="evidence" value="ECO:0007669"/>
    <property type="project" value="InterPro"/>
</dbReference>
<proteinExistence type="predicted"/>
<name>A0A7H9HNT9_9SACH</name>
<evidence type="ECO:0000256" key="4">
    <source>
        <dbReference type="ARBA" id="ARBA00023136"/>
    </source>
</evidence>
<dbReference type="OrthoDB" id="18786at2759"/>
<dbReference type="PANTHER" id="PTHR13228">
    <property type="entry name" value="CONSERVED OLIGOMERIC GOLGI COMPLEX COMPONENT 5"/>
    <property type="match status" value="1"/>
</dbReference>
<dbReference type="GO" id="GO:0006891">
    <property type="term" value="P:intra-Golgi vesicle-mediated transport"/>
    <property type="evidence" value="ECO:0007669"/>
    <property type="project" value="InterPro"/>
</dbReference>
<sequence length="383" mass="43244">MNEDLEDFEVLLSDDFSSTQFCNDILVTINGQSGTDELDLGTPMKRLRYDLNEINLRIEETLKNNPTNVIDQMYRGKAIRDVTEKGLGSSLEYLDISYQRVQKEIIEPFERAQNLQNVLSKVHQTSILLRDGLVVMHLTGRLQMISERPKPWSIDTMVELAAVYSQLDASLKENVNLKSLKLIKQLESDTVLPTKKQLVSQLSVALTNALVMADENLENQADISKLAEALHTMSSREFTSTMQKAVLSFVAKSIQVLSKTLNSIKNFPLAFDEVVRRGTIIGKIEQALQNVKFEETNLLAIFISRSTPKTVKPNRLYWEKVSDAFKREFELSFSRGGPVGKLLSRNSDMIVDTIKQRMTDPRSHGGDSQLVDLMSQSVSIARL</sequence>
<dbReference type="AlphaFoldDB" id="A0A7H9HNT9"/>
<feature type="domain" description="Conserved oligomeric Golgi complex subunit 5 helical" evidence="6">
    <location>
        <begin position="177"/>
        <end position="356"/>
    </location>
</feature>
<dbReference type="Proteomes" id="UP000510647">
    <property type="component" value="Chromosome 2"/>
</dbReference>
<keyword evidence="8" id="KW-1185">Reference proteome</keyword>